<feature type="compositionally biased region" description="Polar residues" evidence="1">
    <location>
        <begin position="176"/>
        <end position="197"/>
    </location>
</feature>
<feature type="region of interest" description="Disordered" evidence="1">
    <location>
        <begin position="125"/>
        <end position="198"/>
    </location>
</feature>
<feature type="compositionally biased region" description="Low complexity" evidence="1">
    <location>
        <begin position="236"/>
        <end position="247"/>
    </location>
</feature>
<dbReference type="EMBL" id="UZAE01014199">
    <property type="protein sequence ID" value="VDO12728.1"/>
    <property type="molecule type" value="Genomic_DNA"/>
</dbReference>
<reference evidence="4" key="1">
    <citation type="submission" date="2017-02" db="UniProtKB">
        <authorList>
            <consortium name="WormBaseParasite"/>
        </authorList>
    </citation>
    <scope>IDENTIFICATION</scope>
</reference>
<dbReference type="WBParaSite" id="HNAJ_0001231601-mRNA-1">
    <property type="protein sequence ID" value="HNAJ_0001231601-mRNA-1"/>
    <property type="gene ID" value="HNAJ_0001231601"/>
</dbReference>
<dbReference type="SUPFAM" id="SSF50044">
    <property type="entry name" value="SH3-domain"/>
    <property type="match status" value="1"/>
</dbReference>
<dbReference type="InterPro" id="IPR036028">
    <property type="entry name" value="SH3-like_dom_sf"/>
</dbReference>
<proteinExistence type="predicted"/>
<evidence type="ECO:0000313" key="3">
    <source>
        <dbReference type="Proteomes" id="UP000278807"/>
    </source>
</evidence>
<dbReference type="AlphaFoldDB" id="A0A0R3TWT0"/>
<evidence type="ECO:0000313" key="2">
    <source>
        <dbReference type="EMBL" id="VDO12728.1"/>
    </source>
</evidence>
<dbReference type="Proteomes" id="UP000278807">
    <property type="component" value="Unassembled WGS sequence"/>
</dbReference>
<protein>
    <submittedName>
        <fullName evidence="4">SH3 domain-containing protein</fullName>
    </submittedName>
</protein>
<dbReference type="Gene3D" id="2.30.30.40">
    <property type="entry name" value="SH3 Domains"/>
    <property type="match status" value="1"/>
</dbReference>
<feature type="region of interest" description="Disordered" evidence="1">
    <location>
        <begin position="226"/>
        <end position="257"/>
    </location>
</feature>
<evidence type="ECO:0000313" key="4">
    <source>
        <dbReference type="WBParaSite" id="HNAJ_0001231601-mRNA-1"/>
    </source>
</evidence>
<sequence>MGNQTESKDDIKVFADSLNSKEDTGWWRGFRFANGPSGGIGMFPANRVSLLPLPYQQKQPQAASDAQLQSTERKGKIDFCVTYGGSSPFPPVGHIDRCFDCILLICEGASPDFLLESDGSSPFPPVGFTSGGSSPFPPVGYRSDGSSPFPHVQADVASNCSSSEEDDESEINDSSGTSQKAEISTISSGIDETSPQNDFEGLQKVDDLIPSAMPVPLRSSMLNASASMATEPGHTSNLLINSSNRNSATSLDSGRGSAYATSSEGLKMVIIASFLKRHNSYVY</sequence>
<dbReference type="OrthoDB" id="10523500at2759"/>
<organism evidence="4">
    <name type="scientific">Rodentolepis nana</name>
    <name type="common">Dwarf tapeworm</name>
    <name type="synonym">Hymenolepis nana</name>
    <dbReference type="NCBI Taxonomy" id="102285"/>
    <lineage>
        <taxon>Eukaryota</taxon>
        <taxon>Metazoa</taxon>
        <taxon>Spiralia</taxon>
        <taxon>Lophotrochozoa</taxon>
        <taxon>Platyhelminthes</taxon>
        <taxon>Cestoda</taxon>
        <taxon>Eucestoda</taxon>
        <taxon>Cyclophyllidea</taxon>
        <taxon>Hymenolepididae</taxon>
        <taxon>Rodentolepis</taxon>
    </lineage>
</organism>
<gene>
    <name evidence="2" type="ORF">HNAJ_LOCUS12303</name>
</gene>
<keyword evidence="3" id="KW-1185">Reference proteome</keyword>
<accession>A0A0R3TWT0</accession>
<evidence type="ECO:0000256" key="1">
    <source>
        <dbReference type="SAM" id="MobiDB-lite"/>
    </source>
</evidence>
<dbReference type="STRING" id="102285.A0A0R3TWT0"/>
<reference evidence="2 3" key="2">
    <citation type="submission" date="2018-11" db="EMBL/GenBank/DDBJ databases">
        <authorList>
            <consortium name="Pathogen Informatics"/>
        </authorList>
    </citation>
    <scope>NUCLEOTIDE SEQUENCE [LARGE SCALE GENOMIC DNA]</scope>
</reference>
<name>A0A0R3TWT0_RODNA</name>